<dbReference type="Proteomes" id="UP000054843">
    <property type="component" value="Unassembled WGS sequence"/>
</dbReference>
<keyword evidence="3" id="KW-1185">Reference proteome</keyword>
<sequence>MRRSVRRGVAEDVQLNAFFLPLTPHAIDVRREAVVSVKDPQPQLLKQLLGSDSERDQATQRVKDSRCQTH</sequence>
<evidence type="ECO:0000313" key="2">
    <source>
        <dbReference type="EMBL" id="KRZ80503.1"/>
    </source>
</evidence>
<comment type="caution">
    <text evidence="2">The sequence shown here is derived from an EMBL/GenBank/DDBJ whole genome shotgun (WGS) entry which is preliminary data.</text>
</comment>
<protein>
    <submittedName>
        <fullName evidence="2">Uncharacterized protein</fullName>
    </submittedName>
</protein>
<dbReference type="EMBL" id="JYDO01000002">
    <property type="protein sequence ID" value="KRZ80503.1"/>
    <property type="molecule type" value="Genomic_DNA"/>
</dbReference>
<organism evidence="2 3">
    <name type="scientific">Trichinella papuae</name>
    <dbReference type="NCBI Taxonomy" id="268474"/>
    <lineage>
        <taxon>Eukaryota</taxon>
        <taxon>Metazoa</taxon>
        <taxon>Ecdysozoa</taxon>
        <taxon>Nematoda</taxon>
        <taxon>Enoplea</taxon>
        <taxon>Dorylaimia</taxon>
        <taxon>Trichinellida</taxon>
        <taxon>Trichinellidae</taxon>
        <taxon>Trichinella</taxon>
    </lineage>
</organism>
<evidence type="ECO:0000256" key="1">
    <source>
        <dbReference type="SAM" id="MobiDB-lite"/>
    </source>
</evidence>
<name>A0A0V1N949_9BILA</name>
<dbReference type="AlphaFoldDB" id="A0A0V1N949"/>
<evidence type="ECO:0000313" key="3">
    <source>
        <dbReference type="Proteomes" id="UP000054843"/>
    </source>
</evidence>
<gene>
    <name evidence="2" type="ORF">T10_2155</name>
</gene>
<feature type="region of interest" description="Disordered" evidence="1">
    <location>
        <begin position="47"/>
        <end position="70"/>
    </location>
</feature>
<feature type="compositionally biased region" description="Basic and acidic residues" evidence="1">
    <location>
        <begin position="52"/>
        <end position="70"/>
    </location>
</feature>
<reference evidence="2 3" key="1">
    <citation type="submission" date="2015-01" db="EMBL/GenBank/DDBJ databases">
        <title>Evolution of Trichinella species and genotypes.</title>
        <authorList>
            <person name="Korhonen P.K."/>
            <person name="Edoardo P."/>
            <person name="Giuseppe L.R."/>
            <person name="Gasser R.B."/>
        </authorList>
    </citation>
    <scope>NUCLEOTIDE SEQUENCE [LARGE SCALE GENOMIC DNA]</scope>
    <source>
        <strain evidence="2">ISS1980</strain>
    </source>
</reference>
<accession>A0A0V1N949</accession>
<proteinExistence type="predicted"/>